<dbReference type="EMBL" id="BQNB010020409">
    <property type="protein sequence ID" value="GJT95654.1"/>
    <property type="molecule type" value="Genomic_DNA"/>
</dbReference>
<protein>
    <submittedName>
        <fullName evidence="2">Uncharacterized protein</fullName>
    </submittedName>
</protein>
<accession>A0ABQ5I7H6</accession>
<feature type="compositionally biased region" description="Polar residues" evidence="1">
    <location>
        <begin position="89"/>
        <end position="109"/>
    </location>
</feature>
<sequence>MSGSDADAPPPPPPLPQSQTLVVAQAPHTMSTIKLLFSREGNGPVNVSTDTHGIMKVLLPKTAKETLARERERKSRTTLLLALPEDHLSQTSESEIQTSDFDTCESNCSDETHESLPEPAVNEPKVVSKPKVWNDAPIIEEYESDSEDEHVSLPSKEQETPSFANTIEHIKTPRQIVKQQNTCNNSLQSDEDSFELIELMILCTIFLTMGRIDDADAEDHVPVYIPEPEHPEDLVPAEDEAPTPLLPPTPFYLHGTRIHCYYTLPAPSTSRKADIPEADTPPRKRLLLTTPRPGSEVGESSAAANNSRTH</sequence>
<feature type="region of interest" description="Disordered" evidence="1">
    <location>
        <begin position="1"/>
        <end position="21"/>
    </location>
</feature>
<evidence type="ECO:0000313" key="3">
    <source>
        <dbReference type="Proteomes" id="UP001151760"/>
    </source>
</evidence>
<reference evidence="2" key="2">
    <citation type="submission" date="2022-01" db="EMBL/GenBank/DDBJ databases">
        <authorList>
            <person name="Yamashiro T."/>
            <person name="Shiraishi A."/>
            <person name="Satake H."/>
            <person name="Nakayama K."/>
        </authorList>
    </citation>
    <scope>NUCLEOTIDE SEQUENCE</scope>
</reference>
<evidence type="ECO:0000256" key="1">
    <source>
        <dbReference type="SAM" id="MobiDB-lite"/>
    </source>
</evidence>
<gene>
    <name evidence="2" type="ORF">Tco_1091172</name>
</gene>
<name>A0ABQ5I7H6_9ASTR</name>
<organism evidence="2 3">
    <name type="scientific">Tanacetum coccineum</name>
    <dbReference type="NCBI Taxonomy" id="301880"/>
    <lineage>
        <taxon>Eukaryota</taxon>
        <taxon>Viridiplantae</taxon>
        <taxon>Streptophyta</taxon>
        <taxon>Embryophyta</taxon>
        <taxon>Tracheophyta</taxon>
        <taxon>Spermatophyta</taxon>
        <taxon>Magnoliopsida</taxon>
        <taxon>eudicotyledons</taxon>
        <taxon>Gunneridae</taxon>
        <taxon>Pentapetalae</taxon>
        <taxon>asterids</taxon>
        <taxon>campanulids</taxon>
        <taxon>Asterales</taxon>
        <taxon>Asteraceae</taxon>
        <taxon>Asteroideae</taxon>
        <taxon>Anthemideae</taxon>
        <taxon>Anthemidinae</taxon>
        <taxon>Tanacetum</taxon>
    </lineage>
</organism>
<reference evidence="2" key="1">
    <citation type="journal article" date="2022" name="Int. J. Mol. Sci.">
        <title>Draft Genome of Tanacetum Coccineum: Genomic Comparison of Closely Related Tanacetum-Family Plants.</title>
        <authorList>
            <person name="Yamashiro T."/>
            <person name="Shiraishi A."/>
            <person name="Nakayama K."/>
            <person name="Satake H."/>
        </authorList>
    </citation>
    <scope>NUCLEOTIDE SEQUENCE</scope>
</reference>
<feature type="region of interest" description="Disordered" evidence="1">
    <location>
        <begin position="86"/>
        <end position="123"/>
    </location>
</feature>
<dbReference type="Proteomes" id="UP001151760">
    <property type="component" value="Unassembled WGS sequence"/>
</dbReference>
<keyword evidence="3" id="KW-1185">Reference proteome</keyword>
<evidence type="ECO:0000313" key="2">
    <source>
        <dbReference type="EMBL" id="GJT95654.1"/>
    </source>
</evidence>
<proteinExistence type="predicted"/>
<feature type="region of interest" description="Disordered" evidence="1">
    <location>
        <begin position="269"/>
        <end position="310"/>
    </location>
</feature>
<comment type="caution">
    <text evidence="2">The sequence shown here is derived from an EMBL/GenBank/DDBJ whole genome shotgun (WGS) entry which is preliminary data.</text>
</comment>